<protein>
    <submittedName>
        <fullName evidence="4">Uncharacterized protein</fullName>
    </submittedName>
</protein>
<proteinExistence type="inferred from homology"/>
<dbReference type="InterPro" id="IPR009044">
    <property type="entry name" value="ssDNA-bd_transcriptional_reg"/>
</dbReference>
<evidence type="ECO:0000256" key="1">
    <source>
        <dbReference type="ARBA" id="ARBA00006061"/>
    </source>
</evidence>
<feature type="compositionally biased region" description="Gly residues" evidence="3">
    <location>
        <begin position="256"/>
        <end position="276"/>
    </location>
</feature>
<dbReference type="InterPro" id="IPR013742">
    <property type="entry name" value="Whirly"/>
</dbReference>
<dbReference type="Proteomes" id="UP000005238">
    <property type="component" value="Unassembled WGS sequence"/>
</dbReference>
<dbReference type="PANTHER" id="PTHR31745">
    <property type="entry name" value="SINGLE-STRANDED DNA-BINDING PROTEIN WHY2, MITOCHONDRIAL"/>
    <property type="match status" value="1"/>
</dbReference>
<evidence type="ECO:0000313" key="5">
    <source>
        <dbReference type="Proteomes" id="UP000005238"/>
    </source>
</evidence>
<organism evidence="4 5">
    <name type="scientific">Phytophthora ramorum</name>
    <name type="common">Sudden oak death agent</name>
    <dbReference type="NCBI Taxonomy" id="164328"/>
    <lineage>
        <taxon>Eukaryota</taxon>
        <taxon>Sar</taxon>
        <taxon>Stramenopiles</taxon>
        <taxon>Oomycota</taxon>
        <taxon>Peronosporomycetes</taxon>
        <taxon>Peronosporales</taxon>
        <taxon>Peronosporaceae</taxon>
        <taxon>Phytophthora</taxon>
    </lineage>
</organism>
<dbReference type="Gene3D" id="2.30.31.10">
    <property type="entry name" value="Transcriptional Coactivator Pc4, Chain A"/>
    <property type="match status" value="1"/>
</dbReference>
<feature type="compositionally biased region" description="Polar residues" evidence="3">
    <location>
        <begin position="1"/>
        <end position="17"/>
    </location>
</feature>
<dbReference type="PANTHER" id="PTHR31745:SF1">
    <property type="entry name" value="SINGLE-STRANDED DNA-BINDING PROTEIN WHY2, MITOCHONDRIAL"/>
    <property type="match status" value="1"/>
</dbReference>
<evidence type="ECO:0000256" key="2">
    <source>
        <dbReference type="ARBA" id="ARBA00022946"/>
    </source>
</evidence>
<evidence type="ECO:0000313" key="4">
    <source>
        <dbReference type="EnsemblProtists" id="Phyra83880"/>
    </source>
</evidence>
<dbReference type="VEuPathDB" id="FungiDB:KRP22_3663"/>
<dbReference type="GO" id="GO:0006952">
    <property type="term" value="P:defense response"/>
    <property type="evidence" value="ECO:0007669"/>
    <property type="project" value="InterPro"/>
</dbReference>
<dbReference type="EMBL" id="DS566096">
    <property type="status" value="NOT_ANNOTATED_CDS"/>
    <property type="molecule type" value="Genomic_DNA"/>
</dbReference>
<comment type="similarity">
    <text evidence="1">Belongs to the Whirly family.</text>
</comment>
<dbReference type="eggNOG" id="ENOG502RYZB">
    <property type="taxonomic scope" value="Eukaryota"/>
</dbReference>
<dbReference type="OMA" id="SCELFHD"/>
<reference evidence="5" key="1">
    <citation type="journal article" date="2006" name="Science">
        <title>Phytophthora genome sequences uncover evolutionary origins and mechanisms of pathogenesis.</title>
        <authorList>
            <person name="Tyler B.M."/>
            <person name="Tripathy S."/>
            <person name="Zhang X."/>
            <person name="Dehal P."/>
            <person name="Jiang R.H."/>
            <person name="Aerts A."/>
            <person name="Arredondo F.D."/>
            <person name="Baxter L."/>
            <person name="Bensasson D."/>
            <person name="Beynon J.L."/>
            <person name="Chapman J."/>
            <person name="Damasceno C.M."/>
            <person name="Dorrance A.E."/>
            <person name="Dou D."/>
            <person name="Dickerman A.W."/>
            <person name="Dubchak I.L."/>
            <person name="Garbelotto M."/>
            <person name="Gijzen M."/>
            <person name="Gordon S.G."/>
            <person name="Govers F."/>
            <person name="Grunwald N.J."/>
            <person name="Huang W."/>
            <person name="Ivors K.L."/>
            <person name="Jones R.W."/>
            <person name="Kamoun S."/>
            <person name="Krampis K."/>
            <person name="Lamour K.H."/>
            <person name="Lee M.K."/>
            <person name="McDonald W.H."/>
            <person name="Medina M."/>
            <person name="Meijer H.J."/>
            <person name="Nordberg E.K."/>
            <person name="Maclean D.J."/>
            <person name="Ospina-Giraldo M.D."/>
            <person name="Morris P.F."/>
            <person name="Phuntumart V."/>
            <person name="Putnam N.H."/>
            <person name="Rash S."/>
            <person name="Rose J.K."/>
            <person name="Sakihama Y."/>
            <person name="Salamov A.A."/>
            <person name="Savidor A."/>
            <person name="Scheuring C.F."/>
            <person name="Smith B.M."/>
            <person name="Sobral B.W."/>
            <person name="Terry A."/>
            <person name="Torto-Alalibo T.A."/>
            <person name="Win J."/>
            <person name="Xu Z."/>
            <person name="Zhang H."/>
            <person name="Grigoriev I.V."/>
            <person name="Rokhsar D.S."/>
            <person name="Boore J.L."/>
        </authorList>
    </citation>
    <scope>NUCLEOTIDE SEQUENCE [LARGE SCALE GENOMIC DNA]</scope>
    <source>
        <strain evidence="5">Pr102</strain>
    </source>
</reference>
<dbReference type="GO" id="GO:0006355">
    <property type="term" value="P:regulation of DNA-templated transcription"/>
    <property type="evidence" value="ECO:0007669"/>
    <property type="project" value="InterPro"/>
</dbReference>
<dbReference type="GO" id="GO:0003697">
    <property type="term" value="F:single-stranded DNA binding"/>
    <property type="evidence" value="ECO:0007669"/>
    <property type="project" value="InterPro"/>
</dbReference>
<dbReference type="AlphaFoldDB" id="H3H102"/>
<keyword evidence="2" id="KW-0809">Transit peptide</keyword>
<sequence length="288" mass="31213">MSANANDNSSEWSYETYSKNRESSSPDDATSRQTPPSTLLLAKILPLWLYRTHVTSALSELSVRWTMALLQTLRMTASRVAPRSSALYSSERVFPNFSIYGSDSAFQVAPSAPQYTSAGSYLKTKRVGAIMLSWAKATNNGYNYQSKTFFSLSPSEVGLVLELLDHRIPELSFTHSPNMNASEEDKNSKTLEITSAAGPDGNPLVLIKVNHEAESVATLNVGEARVFRELLTYSLPRLFGFHSVLEGPLNVEGGTGGGFSQGGGNSYSSGSNGGYRGNNSKPAGDWPF</sequence>
<reference evidence="4" key="2">
    <citation type="submission" date="2015-06" db="UniProtKB">
        <authorList>
            <consortium name="EnsemblProtists"/>
        </authorList>
    </citation>
    <scope>IDENTIFICATION</scope>
    <source>
        <strain evidence="4">Pr102</strain>
    </source>
</reference>
<feature type="region of interest" description="Disordered" evidence="3">
    <location>
        <begin position="256"/>
        <end position="288"/>
    </location>
</feature>
<keyword evidence="5" id="KW-1185">Reference proteome</keyword>
<dbReference type="HOGENOM" id="CLU_084360_0_0_1"/>
<evidence type="ECO:0000256" key="3">
    <source>
        <dbReference type="SAM" id="MobiDB-lite"/>
    </source>
</evidence>
<dbReference type="SUPFAM" id="SSF54447">
    <property type="entry name" value="ssDNA-binding transcriptional regulator domain"/>
    <property type="match status" value="1"/>
</dbReference>
<dbReference type="VEuPathDB" id="FungiDB:KRP23_5610"/>
<accession>H3H102</accession>
<feature type="region of interest" description="Disordered" evidence="3">
    <location>
        <begin position="1"/>
        <end position="34"/>
    </location>
</feature>
<dbReference type="Pfam" id="PF08536">
    <property type="entry name" value="Whirly"/>
    <property type="match status" value="1"/>
</dbReference>
<dbReference type="InParanoid" id="H3H102"/>
<name>H3H102_PHYRM</name>
<dbReference type="EnsemblProtists" id="Phyra83880">
    <property type="protein sequence ID" value="Phyra83880"/>
    <property type="gene ID" value="Phyra83880"/>
</dbReference>